<name>A0A9W8GEE0_9FUNG</name>
<dbReference type="Proteomes" id="UP001151518">
    <property type="component" value="Unassembled WGS sequence"/>
</dbReference>
<dbReference type="OrthoDB" id="5565447at2759"/>
<gene>
    <name evidence="1" type="ORF">GGI25_000413</name>
</gene>
<sequence length="446" mass="49526">MSVDAQANADTFLVRVTFLNSTLGWCNILVNVLIARDIWQPVNNSSSNSEESNKTDSHFYYYNDSATATRIHSNLELLPHGLDGIPRSLILSIRYGHSLSNMLSQLIGVDIGRIEALARGFVKIVGSPSSIECINVVHEVTGKLFLQNIAKLYALQLRKIIAKASVFDLVPALSESMTELKIACFSSNRIPNISPKKLRKLALSDMDEQFLWSAFEDRDNPGHIAFTSLKRLDIDYKHPIRSDNNSGITSDLAGIISMFPFKVYAPNLKALSVRLCSYTCSLLMATEFPNILPQATLFFSPAMRLSMYNFRVDDRVKAVFERFASGNFVDCIEFATSILNISDVVEKADVVILKELDTAEINRIDWNCVSTLVITSSVSFSDLLSIIHSLPTLVELEAHSIIAEFDSNGISVIPELNSQQAILSEPIDTKLRDIVLGFESNYVGTV</sequence>
<dbReference type="EMBL" id="JANBTW010000003">
    <property type="protein sequence ID" value="KAJ2680778.1"/>
    <property type="molecule type" value="Genomic_DNA"/>
</dbReference>
<reference evidence="1" key="1">
    <citation type="submission" date="2022-07" db="EMBL/GenBank/DDBJ databases">
        <title>Phylogenomic reconstructions and comparative analyses of Kickxellomycotina fungi.</title>
        <authorList>
            <person name="Reynolds N.K."/>
            <person name="Stajich J.E."/>
            <person name="Barry K."/>
            <person name="Grigoriev I.V."/>
            <person name="Crous P."/>
            <person name="Smith M.E."/>
        </authorList>
    </citation>
    <scope>NUCLEOTIDE SEQUENCE</scope>
    <source>
        <strain evidence="1">NRRL 3115</strain>
    </source>
</reference>
<proteinExistence type="predicted"/>
<organism evidence="1 2">
    <name type="scientific">Coemansia spiralis</name>
    <dbReference type="NCBI Taxonomy" id="417178"/>
    <lineage>
        <taxon>Eukaryota</taxon>
        <taxon>Fungi</taxon>
        <taxon>Fungi incertae sedis</taxon>
        <taxon>Zoopagomycota</taxon>
        <taxon>Kickxellomycotina</taxon>
        <taxon>Kickxellomycetes</taxon>
        <taxon>Kickxellales</taxon>
        <taxon>Kickxellaceae</taxon>
        <taxon>Coemansia</taxon>
    </lineage>
</organism>
<evidence type="ECO:0000313" key="2">
    <source>
        <dbReference type="Proteomes" id="UP001151518"/>
    </source>
</evidence>
<evidence type="ECO:0000313" key="1">
    <source>
        <dbReference type="EMBL" id="KAJ2680778.1"/>
    </source>
</evidence>
<protein>
    <submittedName>
        <fullName evidence="1">Uncharacterized protein</fullName>
    </submittedName>
</protein>
<comment type="caution">
    <text evidence="1">The sequence shown here is derived from an EMBL/GenBank/DDBJ whole genome shotgun (WGS) entry which is preliminary data.</text>
</comment>
<dbReference type="AlphaFoldDB" id="A0A9W8GEE0"/>
<accession>A0A9W8GEE0</accession>